<dbReference type="GeneID" id="17300451"/>
<dbReference type="PaxDb" id="55529-EKX43867"/>
<dbReference type="Proteomes" id="UP000011087">
    <property type="component" value="Unassembled WGS sequence"/>
</dbReference>
<evidence type="ECO:0000313" key="3">
    <source>
        <dbReference type="EMBL" id="EKX43867.1"/>
    </source>
</evidence>
<sequence>MDGVPDDVNILRLQLELQMKRLSSIEEEMKQRYERLRDEAVQHGMKMLDEEKARSNEMHALLQVKIESLEEELQRTRRKLGKKCSEYEELLAMANELAVEQEGVPTSDLSDHTTISADSLSVDDDHFPHHVTDEVQTRDGSVASNDELSKEKSQEPITKDRVCWYLDASHRNVAEMLTPRGSRFCSVLDGSDSSKETLWKSLSSAFKWN</sequence>
<evidence type="ECO:0000256" key="2">
    <source>
        <dbReference type="SAM" id="MobiDB-lite"/>
    </source>
</evidence>
<keyword evidence="1" id="KW-0175">Coiled coil</keyword>
<proteinExistence type="predicted"/>
<evidence type="ECO:0000313" key="4">
    <source>
        <dbReference type="EnsemblProtists" id="EKX43867"/>
    </source>
</evidence>
<organism evidence="3">
    <name type="scientific">Guillardia theta (strain CCMP2712)</name>
    <name type="common">Cryptophyte</name>
    <dbReference type="NCBI Taxonomy" id="905079"/>
    <lineage>
        <taxon>Eukaryota</taxon>
        <taxon>Cryptophyceae</taxon>
        <taxon>Pyrenomonadales</taxon>
        <taxon>Geminigeraceae</taxon>
        <taxon>Guillardia</taxon>
    </lineage>
</organism>
<dbReference type="RefSeq" id="XP_005830847.1">
    <property type="nucleotide sequence ID" value="XM_005830790.1"/>
</dbReference>
<name>L1J6D2_GUITC</name>
<evidence type="ECO:0000256" key="1">
    <source>
        <dbReference type="SAM" id="Coils"/>
    </source>
</evidence>
<gene>
    <name evidence="3" type="ORF">GUITHDRAFT_110317</name>
</gene>
<dbReference type="AlphaFoldDB" id="L1J6D2"/>
<dbReference type="HOGENOM" id="CLU_1317627_0_0_1"/>
<feature type="coiled-coil region" evidence="1">
    <location>
        <begin position="8"/>
        <end position="90"/>
    </location>
</feature>
<dbReference type="EnsemblProtists" id="EKX43867">
    <property type="protein sequence ID" value="EKX43867"/>
    <property type="gene ID" value="GUITHDRAFT_110317"/>
</dbReference>
<dbReference type="EMBL" id="JH993008">
    <property type="protein sequence ID" value="EKX43867.1"/>
    <property type="molecule type" value="Genomic_DNA"/>
</dbReference>
<keyword evidence="5" id="KW-1185">Reference proteome</keyword>
<reference evidence="4" key="3">
    <citation type="submission" date="2016-03" db="UniProtKB">
        <authorList>
            <consortium name="EnsemblProtists"/>
        </authorList>
    </citation>
    <scope>IDENTIFICATION</scope>
</reference>
<evidence type="ECO:0000313" key="5">
    <source>
        <dbReference type="Proteomes" id="UP000011087"/>
    </source>
</evidence>
<reference evidence="3 5" key="1">
    <citation type="journal article" date="2012" name="Nature">
        <title>Algal genomes reveal evolutionary mosaicism and the fate of nucleomorphs.</title>
        <authorList>
            <consortium name="DOE Joint Genome Institute"/>
            <person name="Curtis B.A."/>
            <person name="Tanifuji G."/>
            <person name="Burki F."/>
            <person name="Gruber A."/>
            <person name="Irimia M."/>
            <person name="Maruyama S."/>
            <person name="Arias M.C."/>
            <person name="Ball S.G."/>
            <person name="Gile G.H."/>
            <person name="Hirakawa Y."/>
            <person name="Hopkins J.F."/>
            <person name="Kuo A."/>
            <person name="Rensing S.A."/>
            <person name="Schmutz J."/>
            <person name="Symeonidi A."/>
            <person name="Elias M."/>
            <person name="Eveleigh R.J."/>
            <person name="Herman E.K."/>
            <person name="Klute M.J."/>
            <person name="Nakayama T."/>
            <person name="Obornik M."/>
            <person name="Reyes-Prieto A."/>
            <person name="Armbrust E.V."/>
            <person name="Aves S.J."/>
            <person name="Beiko R.G."/>
            <person name="Coutinho P."/>
            <person name="Dacks J.B."/>
            <person name="Durnford D.G."/>
            <person name="Fast N.M."/>
            <person name="Green B.R."/>
            <person name="Grisdale C.J."/>
            <person name="Hempel F."/>
            <person name="Henrissat B."/>
            <person name="Hoppner M.P."/>
            <person name="Ishida K."/>
            <person name="Kim E."/>
            <person name="Koreny L."/>
            <person name="Kroth P.G."/>
            <person name="Liu Y."/>
            <person name="Malik S.B."/>
            <person name="Maier U.G."/>
            <person name="McRose D."/>
            <person name="Mock T."/>
            <person name="Neilson J.A."/>
            <person name="Onodera N.T."/>
            <person name="Poole A.M."/>
            <person name="Pritham E.J."/>
            <person name="Richards T.A."/>
            <person name="Rocap G."/>
            <person name="Roy S.W."/>
            <person name="Sarai C."/>
            <person name="Schaack S."/>
            <person name="Shirato S."/>
            <person name="Slamovits C.H."/>
            <person name="Spencer D.F."/>
            <person name="Suzuki S."/>
            <person name="Worden A.Z."/>
            <person name="Zauner S."/>
            <person name="Barry K."/>
            <person name="Bell C."/>
            <person name="Bharti A.K."/>
            <person name="Crow J.A."/>
            <person name="Grimwood J."/>
            <person name="Kramer R."/>
            <person name="Lindquist E."/>
            <person name="Lucas S."/>
            <person name="Salamov A."/>
            <person name="McFadden G.I."/>
            <person name="Lane C.E."/>
            <person name="Keeling P.J."/>
            <person name="Gray M.W."/>
            <person name="Grigoriev I.V."/>
            <person name="Archibald J.M."/>
        </authorList>
    </citation>
    <scope>NUCLEOTIDE SEQUENCE</scope>
    <source>
        <strain evidence="3 5">CCMP2712</strain>
    </source>
</reference>
<feature type="region of interest" description="Disordered" evidence="2">
    <location>
        <begin position="132"/>
        <end position="154"/>
    </location>
</feature>
<protein>
    <submittedName>
        <fullName evidence="3 4">Uncharacterized protein</fullName>
    </submittedName>
</protein>
<dbReference type="KEGG" id="gtt:GUITHDRAFT_110317"/>
<accession>L1J6D2</accession>
<reference evidence="5" key="2">
    <citation type="submission" date="2012-11" db="EMBL/GenBank/DDBJ databases">
        <authorList>
            <person name="Kuo A."/>
            <person name="Curtis B.A."/>
            <person name="Tanifuji G."/>
            <person name="Burki F."/>
            <person name="Gruber A."/>
            <person name="Irimia M."/>
            <person name="Maruyama S."/>
            <person name="Arias M.C."/>
            <person name="Ball S.G."/>
            <person name="Gile G.H."/>
            <person name="Hirakawa Y."/>
            <person name="Hopkins J.F."/>
            <person name="Rensing S.A."/>
            <person name="Schmutz J."/>
            <person name="Symeonidi A."/>
            <person name="Elias M."/>
            <person name="Eveleigh R.J."/>
            <person name="Herman E.K."/>
            <person name="Klute M.J."/>
            <person name="Nakayama T."/>
            <person name="Obornik M."/>
            <person name="Reyes-Prieto A."/>
            <person name="Armbrust E.V."/>
            <person name="Aves S.J."/>
            <person name="Beiko R.G."/>
            <person name="Coutinho P."/>
            <person name="Dacks J.B."/>
            <person name="Durnford D.G."/>
            <person name="Fast N.M."/>
            <person name="Green B.R."/>
            <person name="Grisdale C."/>
            <person name="Hempe F."/>
            <person name="Henrissat B."/>
            <person name="Hoppner M.P."/>
            <person name="Ishida K.-I."/>
            <person name="Kim E."/>
            <person name="Koreny L."/>
            <person name="Kroth P.G."/>
            <person name="Liu Y."/>
            <person name="Malik S.-B."/>
            <person name="Maier U.G."/>
            <person name="McRose D."/>
            <person name="Mock T."/>
            <person name="Neilson J.A."/>
            <person name="Onodera N.T."/>
            <person name="Poole A.M."/>
            <person name="Pritham E.J."/>
            <person name="Richards T.A."/>
            <person name="Rocap G."/>
            <person name="Roy S.W."/>
            <person name="Sarai C."/>
            <person name="Schaack S."/>
            <person name="Shirato S."/>
            <person name="Slamovits C.H."/>
            <person name="Spencer D.F."/>
            <person name="Suzuki S."/>
            <person name="Worden A.Z."/>
            <person name="Zauner S."/>
            <person name="Barry K."/>
            <person name="Bell C."/>
            <person name="Bharti A.K."/>
            <person name="Crow J.A."/>
            <person name="Grimwood J."/>
            <person name="Kramer R."/>
            <person name="Lindquist E."/>
            <person name="Lucas S."/>
            <person name="Salamov A."/>
            <person name="McFadden G.I."/>
            <person name="Lane C.E."/>
            <person name="Keeling P.J."/>
            <person name="Gray M.W."/>
            <person name="Grigoriev I.V."/>
            <person name="Archibald J.M."/>
        </authorList>
    </citation>
    <scope>NUCLEOTIDE SEQUENCE</scope>
    <source>
        <strain evidence="5">CCMP2712</strain>
    </source>
</reference>